<dbReference type="WormBase" id="C47A10.9">
    <property type="protein sequence ID" value="CE34477"/>
    <property type="gene ID" value="WBGene00005491"/>
    <property type="gene designation" value="srh-287"/>
</dbReference>
<protein>
    <submittedName>
        <fullName evidence="2">Serpentine Receptor, class H</fullName>
    </submittedName>
</protein>
<dbReference type="AGR" id="WB:WBGene00005491"/>
<dbReference type="PANTHER" id="PTHR22941">
    <property type="entry name" value="SERPENTINE RECEPTOR"/>
    <property type="match status" value="1"/>
</dbReference>
<dbReference type="CTD" id="3565500"/>
<keyword evidence="1" id="KW-0812">Transmembrane</keyword>
<feature type="transmembrane region" description="Helical" evidence="1">
    <location>
        <begin position="44"/>
        <end position="68"/>
    </location>
</feature>
<accession>Q7YTT8</accession>
<gene>
    <name evidence="2 4" type="primary">srh-287</name>
    <name evidence="4" type="ORF">C47A10.9</name>
    <name evidence="2" type="ORF">CELE_C47A10.9</name>
</gene>
<dbReference type="InterPro" id="IPR019422">
    <property type="entry name" value="7TM_GPCR_serpentine_rcpt_Srh"/>
</dbReference>
<keyword evidence="3" id="KW-1185">Reference proteome</keyword>
<dbReference type="OMA" id="VIFAFDI"/>
<dbReference type="KEGG" id="cel:CELE_C47A10.9"/>
<feature type="transmembrane region" description="Helical" evidence="1">
    <location>
        <begin position="12"/>
        <end position="32"/>
    </location>
</feature>
<dbReference type="RefSeq" id="NP_001023715.1">
    <property type="nucleotide sequence ID" value="NM_001028544.1"/>
</dbReference>
<sequence>MFLSSPHIYSQILYVIAAFSFPIHLFGGYCILFKTPKAMRSVKWTLFIMHFWASLFDLSISFFGQPFICTPVLAGFPLGLWSWLEVDTGIVMFLGFTTAFLMPISVIKTFENRYYILFADRTVWRYFRYPFFVLNYILSISSGLTTYFMIPEQSYARSVIFERNPDLLQFDFPESPILVLAIDNTFNKYRQFALIAIFISEIMIFVLLIRWNTNNAMKDMKISPSTLRLQKNFMRALNYQIAIPIILLCIPSVAGITIPTLIQDHQAFNNFVYVVVSFHGVLSTFIMVYLQKPYRDVVLKMFGVDVTSNIRVAHSVDRITGSVLF</sequence>
<feature type="transmembrane region" description="Helical" evidence="1">
    <location>
        <begin position="131"/>
        <end position="150"/>
    </location>
</feature>
<reference evidence="2 3" key="1">
    <citation type="journal article" date="1998" name="Science">
        <title>Genome sequence of the nematode C. elegans: a platform for investigating biology.</title>
        <authorList>
            <consortium name="The C. elegans sequencing consortium"/>
            <person name="Sulson J.E."/>
            <person name="Waterston R."/>
        </authorList>
    </citation>
    <scope>NUCLEOTIDE SEQUENCE [LARGE SCALE GENOMIC DNA]</scope>
    <source>
        <strain evidence="2 3">Bristol N2</strain>
    </source>
</reference>
<evidence type="ECO:0000313" key="4">
    <source>
        <dbReference type="WormBase" id="C47A10.9"/>
    </source>
</evidence>
<feature type="transmembrane region" description="Helical" evidence="1">
    <location>
        <begin position="192"/>
        <end position="211"/>
    </location>
</feature>
<evidence type="ECO:0000313" key="2">
    <source>
        <dbReference type="EMBL" id="CAE11295.1"/>
    </source>
</evidence>
<proteinExistence type="predicted"/>
<name>Q7YTT8_CAEEL</name>
<dbReference type="InParanoid" id="Q7YTT8"/>
<dbReference type="Proteomes" id="UP000001940">
    <property type="component" value="Chromosome V"/>
</dbReference>
<evidence type="ECO:0000256" key="1">
    <source>
        <dbReference type="SAM" id="Phobius"/>
    </source>
</evidence>
<dbReference type="Pfam" id="PF10318">
    <property type="entry name" value="7TM_GPCR_Srh"/>
    <property type="match status" value="1"/>
</dbReference>
<keyword evidence="1" id="KW-0472">Membrane</keyword>
<feature type="transmembrane region" description="Helical" evidence="1">
    <location>
        <begin position="237"/>
        <end position="258"/>
    </location>
</feature>
<feature type="transmembrane region" description="Helical" evidence="1">
    <location>
        <begin position="88"/>
        <end position="110"/>
    </location>
</feature>
<dbReference type="UCSC" id="C47A10.9">
    <property type="organism name" value="c. elegans"/>
</dbReference>
<dbReference type="AlphaFoldDB" id="Q7YTT8"/>
<evidence type="ECO:0000313" key="3">
    <source>
        <dbReference type="Proteomes" id="UP000001940"/>
    </source>
</evidence>
<keyword evidence="1" id="KW-1133">Transmembrane helix</keyword>
<dbReference type="InterPro" id="IPR053220">
    <property type="entry name" value="Nematode_rcpt-like_serp_H"/>
</dbReference>
<dbReference type="PANTHER" id="PTHR22941:SF48">
    <property type="entry name" value="G PROTEIN-COUPLED RECEPTOR-RELATED"/>
    <property type="match status" value="1"/>
</dbReference>
<dbReference type="HOGENOM" id="CLU_042960_1_1_1"/>
<dbReference type="GeneID" id="3565500"/>
<dbReference type="EMBL" id="BX284605">
    <property type="protein sequence ID" value="CAE11295.1"/>
    <property type="molecule type" value="Genomic_DNA"/>
</dbReference>
<dbReference type="PaxDb" id="6239-C47A10.9"/>
<dbReference type="PhylomeDB" id="Q7YTT8"/>
<keyword evidence="2" id="KW-0675">Receptor</keyword>
<dbReference type="FunCoup" id="Q7YTT8">
    <property type="interactions" value="3"/>
</dbReference>
<feature type="transmembrane region" description="Helical" evidence="1">
    <location>
        <begin position="270"/>
        <end position="290"/>
    </location>
</feature>
<organism evidence="2 3">
    <name type="scientific">Caenorhabditis elegans</name>
    <dbReference type="NCBI Taxonomy" id="6239"/>
    <lineage>
        <taxon>Eukaryota</taxon>
        <taxon>Metazoa</taxon>
        <taxon>Ecdysozoa</taxon>
        <taxon>Nematoda</taxon>
        <taxon>Chromadorea</taxon>
        <taxon>Rhabditida</taxon>
        <taxon>Rhabditina</taxon>
        <taxon>Rhabditomorpha</taxon>
        <taxon>Rhabditoidea</taxon>
        <taxon>Rhabditidae</taxon>
        <taxon>Peloderinae</taxon>
        <taxon>Caenorhabditis</taxon>
    </lineage>
</organism>